<evidence type="ECO:0000256" key="2">
    <source>
        <dbReference type="ARBA" id="ARBA00022980"/>
    </source>
</evidence>
<accession>I2CRJ9</accession>
<dbReference type="HAMAP" id="MF_01363">
    <property type="entry name" value="Ribosomal_bL21"/>
    <property type="match status" value="1"/>
</dbReference>
<dbReference type="InterPro" id="IPR028909">
    <property type="entry name" value="bL21-like"/>
</dbReference>
<dbReference type="GO" id="GO:0003735">
    <property type="term" value="F:structural constituent of ribosome"/>
    <property type="evidence" value="ECO:0007669"/>
    <property type="project" value="InterPro"/>
</dbReference>
<dbReference type="SUPFAM" id="SSF141091">
    <property type="entry name" value="L21p-like"/>
    <property type="match status" value="1"/>
</dbReference>
<sequence>MTNIYSIIESFGRQFWVEPDKFQDFYNFKLTKSSRNTVKTSSRNFKANYTHQPEKAKIVLFDRVMFYSNDNNVYLGKPLLNDFRIEGSLLPGLRKKSKLVVFKMRAKKAYRRKIGHKVSSRRVRFDNVLRIMSSKNRYDLQVLVKSSKT</sequence>
<protein>
    <submittedName>
        <fullName evidence="4">50s ribosomal protein l21</fullName>
    </submittedName>
</protein>
<dbReference type="AlphaFoldDB" id="I2CRJ9"/>
<name>I2CRJ9_NANGC</name>
<dbReference type="GO" id="GO:0005840">
    <property type="term" value="C:ribosome"/>
    <property type="evidence" value="ECO:0007669"/>
    <property type="project" value="UniProtKB-KW"/>
</dbReference>
<dbReference type="GO" id="GO:0005737">
    <property type="term" value="C:cytoplasm"/>
    <property type="evidence" value="ECO:0007669"/>
    <property type="project" value="UniProtKB-ARBA"/>
</dbReference>
<evidence type="ECO:0000256" key="3">
    <source>
        <dbReference type="ARBA" id="ARBA00023274"/>
    </source>
</evidence>
<evidence type="ECO:0000313" key="4">
    <source>
        <dbReference type="EMBL" id="AFJ69532.1"/>
    </source>
</evidence>
<evidence type="ECO:0000256" key="1">
    <source>
        <dbReference type="ARBA" id="ARBA00008563"/>
    </source>
</evidence>
<dbReference type="InterPro" id="IPR036164">
    <property type="entry name" value="bL21-like_sf"/>
</dbReference>
<dbReference type="GO" id="GO:0006412">
    <property type="term" value="P:translation"/>
    <property type="evidence" value="ECO:0007669"/>
    <property type="project" value="InterPro"/>
</dbReference>
<reference evidence="4" key="2">
    <citation type="journal article" date="2012" name="Nat. Commun.">
        <title>Draft genome sequence and genetic transformation of the oleaginous alga Nannochloropis gaditana.</title>
        <authorList>
            <person name="Radakovits R."/>
            <person name="Jinkerson R.E."/>
            <person name="Fuerstenberg S.I."/>
            <person name="Tae H."/>
            <person name="Settlage R.E."/>
            <person name="Boore J.L."/>
            <person name="Posewitz M.C."/>
        </authorList>
    </citation>
    <scope>NUCLEOTIDE SEQUENCE</scope>
    <source>
        <strain evidence="4">CCMP526</strain>
    </source>
</reference>
<dbReference type="InterPro" id="IPR001787">
    <property type="entry name" value="Ribosomal_bL21"/>
</dbReference>
<dbReference type="Pfam" id="PF00829">
    <property type="entry name" value="Ribosomal_L21p"/>
    <property type="match status" value="1"/>
</dbReference>
<dbReference type="GO" id="GO:1990904">
    <property type="term" value="C:ribonucleoprotein complex"/>
    <property type="evidence" value="ECO:0007669"/>
    <property type="project" value="UniProtKB-KW"/>
</dbReference>
<organism evidence="4">
    <name type="scientific">Nannochloropsis gaditana (strain CCMP526)</name>
    <name type="common">Green microalga</name>
    <name type="synonym">Microchloropsis gaditana</name>
    <dbReference type="NCBI Taxonomy" id="1093141"/>
    <lineage>
        <taxon>Eukaryota</taxon>
        <taxon>Sar</taxon>
        <taxon>Stramenopiles</taxon>
        <taxon>Ochrophyta</taxon>
        <taxon>Eustigmatophyceae</taxon>
        <taxon>Eustigmatales</taxon>
        <taxon>Monodopsidaceae</taxon>
        <taxon>Nannochloropsis</taxon>
    </lineage>
</organism>
<dbReference type="GO" id="GO:0003723">
    <property type="term" value="F:RNA binding"/>
    <property type="evidence" value="ECO:0007669"/>
    <property type="project" value="InterPro"/>
</dbReference>
<comment type="similarity">
    <text evidence="1">Belongs to the bacterial ribosomal protein bL21 family.</text>
</comment>
<keyword evidence="3" id="KW-0687">Ribonucleoprotein</keyword>
<keyword evidence="2 4" id="KW-0689">Ribosomal protein</keyword>
<gene>
    <name evidence="4" type="ORF">NGATSA_2035000</name>
</gene>
<reference evidence="4" key="1">
    <citation type="journal article" date="2012" name="Bioengineered">
        <title>Additional insights into the genome of the oleaginous model alga Nannochloropsis gaditana.</title>
        <authorList>
            <person name="Jinkerson R.E."/>
            <person name="Radakovits R."/>
            <person name="Posewitz M.C."/>
        </authorList>
    </citation>
    <scope>NUCLEOTIDE SEQUENCE</scope>
    <source>
        <strain evidence="4">CCMP526</strain>
    </source>
</reference>
<dbReference type="EMBL" id="JU980469">
    <property type="protein sequence ID" value="AFJ69532.1"/>
    <property type="molecule type" value="mRNA"/>
</dbReference>
<proteinExistence type="evidence at transcript level"/>